<keyword evidence="3 8" id="KW-1134">Transmembrane beta strand</keyword>
<dbReference type="Pfam" id="PF07715">
    <property type="entry name" value="Plug"/>
    <property type="match status" value="1"/>
</dbReference>
<evidence type="ECO:0000256" key="3">
    <source>
        <dbReference type="ARBA" id="ARBA00022452"/>
    </source>
</evidence>
<evidence type="ECO:0000259" key="10">
    <source>
        <dbReference type="Pfam" id="PF07715"/>
    </source>
</evidence>
<dbReference type="EMBL" id="BAAAZK010000002">
    <property type="protein sequence ID" value="GAA4169067.1"/>
    <property type="molecule type" value="Genomic_DNA"/>
</dbReference>
<dbReference type="RefSeq" id="WP_346084141.1">
    <property type="nucleotide sequence ID" value="NZ_BAAAZK010000002.1"/>
</dbReference>
<evidence type="ECO:0000256" key="2">
    <source>
        <dbReference type="ARBA" id="ARBA00022448"/>
    </source>
</evidence>
<comment type="subcellular location">
    <subcellularLocation>
        <location evidence="1 8">Cell outer membrane</location>
        <topology evidence="1 8">Multi-pass membrane protein</topology>
    </subcellularLocation>
</comment>
<feature type="chain" id="PRO_5047516317" evidence="9">
    <location>
        <begin position="26"/>
        <end position="1102"/>
    </location>
</feature>
<sequence>MYSNLKLRSLLALSILTGNLLLAQAQDHAVKGRITDAKTGELLGKVTVKVKGTNQSLQTNADGTFAVSTNPNTVLIITSTGYKPFEVKVGQTNLLDIKLEPSTEQMDEVVVVGYGKIKKSNLTGSVSRLDKKVLETGVRSNPASALAGTVPGIRVQQTSGRPGAVPKIVLRGGTDYDGSGTPLVIVDGIIRDGFNDINQNDIESIDVLKDASATAIYGARASNGVILITTKRGKEGVSNIVVQSKIGINKLNNPFNFLNAKDYLYWSRKGVQTSGIYQPNQLNQLSAVGPFGTGNKFKDDQGNYLDGNVSSNAVWSTMYLDDSNRELLQQGWQTMNDPITGKELIFKDFDYEDYALRNNSLTQDYNVALQGGTQKGSYYASVGKYNEKGLPINTFYDRTTFVLNGDYKIKPWLQSNSNVNFSYTKWRDAINGEANYMTRALGAPPTMRGTNMNGDLLVGRDWQDGNPLVNDDKFIRKNINQKLTLGQAFTVDFLDNLSLRVSGNWFFNQETNESFNRDYLASPGNYVRTRNSGASYYKNFNQTYNAVLNYNTSIGEDHHINAMLGSEFFDSYRTSFSASGTGAPTDDFMDLGLTSPDANKRSIDSYHDRQRITSFFGRVNYDYQQKYLMTLTARRDGYSTLLNNRWGTFPGISVGWNLHNEEFLKDYIGSGNSINTLKLKASYGENGNVDAVFKGQTTRDSYILQGAYGSSKYDGAVGYTMTSLSIPNLKWESLKTKEIGLETRLFNRLDLSLAYYHRTTKDKIATLTLPQSAGFRTIRTNNGDMSNQGVEVDLNYQILRNKDWNLSFNWNTAYNKNKVLKLPYNGVANNRQGGIQVYDPGSKELIWVGGTQEGQDPNVAYAYEAVGIIRSQADLDRYAGQLKDLIGARTLVHPDAFNALSEDQKKLYYPLALGDVMWKDVNGDGIINSYDRVYMGNTVPRWTGGFGATLSYKDFSLYTRLDYALGFVAYDGPRAWFLGMMQGTFNTTDAVFDTWTTENPNAKYPTYYWADQLFKNNTSRESSMFYNKGDYLALREISLGYKLPNAIAQRIKMEGMRVSLTGQNLHYWTKNTLFSAESGRVDQNSGGYPLPKTFIFSLQLTF</sequence>
<dbReference type="PANTHER" id="PTHR30069">
    <property type="entry name" value="TONB-DEPENDENT OUTER MEMBRANE RECEPTOR"/>
    <property type="match status" value="1"/>
</dbReference>
<feature type="domain" description="TonB-dependent receptor plug" evidence="10">
    <location>
        <begin position="119"/>
        <end position="225"/>
    </location>
</feature>
<dbReference type="SUPFAM" id="SSF49464">
    <property type="entry name" value="Carboxypeptidase regulatory domain-like"/>
    <property type="match status" value="1"/>
</dbReference>
<keyword evidence="4 8" id="KW-0812">Transmembrane</keyword>
<keyword evidence="11" id="KW-0675">Receptor</keyword>
<feature type="signal peptide" evidence="9">
    <location>
        <begin position="1"/>
        <end position="25"/>
    </location>
</feature>
<dbReference type="Gene3D" id="2.60.40.1120">
    <property type="entry name" value="Carboxypeptidase-like, regulatory domain"/>
    <property type="match status" value="1"/>
</dbReference>
<dbReference type="InterPro" id="IPR008969">
    <property type="entry name" value="CarboxyPept-like_regulatory"/>
</dbReference>
<evidence type="ECO:0000313" key="11">
    <source>
        <dbReference type="EMBL" id="GAA4169067.1"/>
    </source>
</evidence>
<proteinExistence type="inferred from homology"/>
<dbReference type="InterPro" id="IPR023996">
    <property type="entry name" value="TonB-dep_OMP_SusC/RagA"/>
</dbReference>
<dbReference type="InterPro" id="IPR023997">
    <property type="entry name" value="TonB-dep_OMP_SusC/RagA_CS"/>
</dbReference>
<evidence type="ECO:0000256" key="5">
    <source>
        <dbReference type="ARBA" id="ARBA00022729"/>
    </source>
</evidence>
<dbReference type="NCBIfam" id="TIGR04056">
    <property type="entry name" value="OMP_RagA_SusC"/>
    <property type="match status" value="1"/>
</dbReference>
<dbReference type="Gene3D" id="2.40.170.20">
    <property type="entry name" value="TonB-dependent receptor, beta-barrel domain"/>
    <property type="match status" value="1"/>
</dbReference>
<dbReference type="Pfam" id="PF13715">
    <property type="entry name" value="CarbopepD_reg_2"/>
    <property type="match status" value="1"/>
</dbReference>
<keyword evidence="12" id="KW-1185">Reference proteome</keyword>
<dbReference type="PANTHER" id="PTHR30069:SF53">
    <property type="entry name" value="COLICIN I RECEPTOR-RELATED"/>
    <property type="match status" value="1"/>
</dbReference>
<evidence type="ECO:0000313" key="12">
    <source>
        <dbReference type="Proteomes" id="UP001500167"/>
    </source>
</evidence>
<accession>A0ABP7ZSL0</accession>
<dbReference type="NCBIfam" id="TIGR04057">
    <property type="entry name" value="SusC_RagA_signa"/>
    <property type="match status" value="1"/>
</dbReference>
<organism evidence="11 12">
    <name type="scientific">Sphingobacterium ginsenosidimutans</name>
    <dbReference type="NCBI Taxonomy" id="687845"/>
    <lineage>
        <taxon>Bacteria</taxon>
        <taxon>Pseudomonadati</taxon>
        <taxon>Bacteroidota</taxon>
        <taxon>Sphingobacteriia</taxon>
        <taxon>Sphingobacteriales</taxon>
        <taxon>Sphingobacteriaceae</taxon>
        <taxon>Sphingobacterium</taxon>
    </lineage>
</organism>
<dbReference type="InterPro" id="IPR037066">
    <property type="entry name" value="Plug_dom_sf"/>
</dbReference>
<gene>
    <name evidence="11" type="ORF">GCM10022218_05370</name>
</gene>
<keyword evidence="2 8" id="KW-0813">Transport</keyword>
<evidence type="ECO:0000256" key="9">
    <source>
        <dbReference type="SAM" id="SignalP"/>
    </source>
</evidence>
<dbReference type="InterPro" id="IPR012910">
    <property type="entry name" value="Plug_dom"/>
</dbReference>
<evidence type="ECO:0000256" key="1">
    <source>
        <dbReference type="ARBA" id="ARBA00004571"/>
    </source>
</evidence>
<evidence type="ECO:0000256" key="4">
    <source>
        <dbReference type="ARBA" id="ARBA00022692"/>
    </source>
</evidence>
<keyword evidence="7 8" id="KW-0998">Cell outer membrane</keyword>
<keyword evidence="6 8" id="KW-0472">Membrane</keyword>
<dbReference type="Gene3D" id="2.170.130.10">
    <property type="entry name" value="TonB-dependent receptor, plug domain"/>
    <property type="match status" value="1"/>
</dbReference>
<reference evidence="12" key="1">
    <citation type="journal article" date="2019" name="Int. J. Syst. Evol. Microbiol.">
        <title>The Global Catalogue of Microorganisms (GCM) 10K type strain sequencing project: providing services to taxonomists for standard genome sequencing and annotation.</title>
        <authorList>
            <consortium name="The Broad Institute Genomics Platform"/>
            <consortium name="The Broad Institute Genome Sequencing Center for Infectious Disease"/>
            <person name="Wu L."/>
            <person name="Ma J."/>
        </authorList>
    </citation>
    <scope>NUCLEOTIDE SEQUENCE [LARGE SCALE GENOMIC DNA]</scope>
    <source>
        <strain evidence="12">JCM 16722</strain>
    </source>
</reference>
<protein>
    <submittedName>
        <fullName evidence="11">TonB-dependent receptor</fullName>
    </submittedName>
</protein>
<comment type="caution">
    <text evidence="11">The sequence shown here is derived from an EMBL/GenBank/DDBJ whole genome shotgun (WGS) entry which is preliminary data.</text>
</comment>
<dbReference type="Proteomes" id="UP001500167">
    <property type="component" value="Unassembled WGS sequence"/>
</dbReference>
<dbReference type="InterPro" id="IPR039426">
    <property type="entry name" value="TonB-dep_rcpt-like"/>
</dbReference>
<evidence type="ECO:0000256" key="6">
    <source>
        <dbReference type="ARBA" id="ARBA00023136"/>
    </source>
</evidence>
<evidence type="ECO:0000256" key="7">
    <source>
        <dbReference type="ARBA" id="ARBA00023237"/>
    </source>
</evidence>
<evidence type="ECO:0000256" key="8">
    <source>
        <dbReference type="PROSITE-ProRule" id="PRU01360"/>
    </source>
</evidence>
<dbReference type="SUPFAM" id="SSF56935">
    <property type="entry name" value="Porins"/>
    <property type="match status" value="1"/>
</dbReference>
<name>A0ABP7ZSL0_9SPHI</name>
<keyword evidence="5 9" id="KW-0732">Signal</keyword>
<comment type="similarity">
    <text evidence="8">Belongs to the TonB-dependent receptor family.</text>
</comment>
<dbReference type="PROSITE" id="PS52016">
    <property type="entry name" value="TONB_DEPENDENT_REC_3"/>
    <property type="match status" value="1"/>
</dbReference>
<dbReference type="InterPro" id="IPR036942">
    <property type="entry name" value="Beta-barrel_TonB_sf"/>
</dbReference>